<name>A0A8H6CT56_9HYPO</name>
<feature type="transmembrane region" description="Helical" evidence="6">
    <location>
        <begin position="236"/>
        <end position="257"/>
    </location>
</feature>
<feature type="transmembrane region" description="Helical" evidence="6">
    <location>
        <begin position="166"/>
        <end position="185"/>
    </location>
</feature>
<dbReference type="AlphaFoldDB" id="A0A8H6CT56"/>
<evidence type="ECO:0000313" key="7">
    <source>
        <dbReference type="EMBL" id="KAF5692216.1"/>
    </source>
</evidence>
<gene>
    <name evidence="7" type="ORF">FDENT_2988</name>
</gene>
<keyword evidence="5 6" id="KW-0472">Membrane</keyword>
<dbReference type="GO" id="GO:0016020">
    <property type="term" value="C:membrane"/>
    <property type="evidence" value="ECO:0007669"/>
    <property type="project" value="UniProtKB-SubCell"/>
</dbReference>
<accession>A0A8H6CT56</accession>
<evidence type="ECO:0000256" key="6">
    <source>
        <dbReference type="SAM" id="Phobius"/>
    </source>
</evidence>
<evidence type="ECO:0000256" key="2">
    <source>
        <dbReference type="ARBA" id="ARBA00022448"/>
    </source>
</evidence>
<dbReference type="EMBL" id="JAAOAK010000068">
    <property type="protein sequence ID" value="KAF5692216.1"/>
    <property type="molecule type" value="Genomic_DNA"/>
</dbReference>
<evidence type="ECO:0000256" key="5">
    <source>
        <dbReference type="ARBA" id="ARBA00023136"/>
    </source>
</evidence>
<keyword evidence="4 6" id="KW-1133">Transmembrane helix</keyword>
<evidence type="ECO:0000256" key="1">
    <source>
        <dbReference type="ARBA" id="ARBA00004141"/>
    </source>
</evidence>
<comment type="subcellular location">
    <subcellularLocation>
        <location evidence="1">Membrane</location>
        <topology evidence="1">Multi-pass membrane protein</topology>
    </subcellularLocation>
</comment>
<feature type="transmembrane region" description="Helical" evidence="6">
    <location>
        <begin position="41"/>
        <end position="60"/>
    </location>
</feature>
<feature type="transmembrane region" description="Helical" evidence="6">
    <location>
        <begin position="330"/>
        <end position="356"/>
    </location>
</feature>
<proteinExistence type="predicted"/>
<feature type="transmembrane region" description="Helical" evidence="6">
    <location>
        <begin position="405"/>
        <end position="426"/>
    </location>
</feature>
<protein>
    <submittedName>
        <fullName evidence="7">Cholin permease</fullName>
    </submittedName>
</protein>
<feature type="transmembrane region" description="Helical" evidence="6">
    <location>
        <begin position="377"/>
        <end position="399"/>
    </location>
</feature>
<feature type="transmembrane region" description="Helical" evidence="6">
    <location>
        <begin position="278"/>
        <end position="300"/>
    </location>
</feature>
<dbReference type="Proteomes" id="UP000562682">
    <property type="component" value="Unassembled WGS sequence"/>
</dbReference>
<dbReference type="InterPro" id="IPR002293">
    <property type="entry name" value="AA/rel_permease1"/>
</dbReference>
<evidence type="ECO:0000256" key="4">
    <source>
        <dbReference type="ARBA" id="ARBA00022989"/>
    </source>
</evidence>
<keyword evidence="8" id="KW-1185">Reference proteome</keyword>
<dbReference type="Gene3D" id="1.20.1740.10">
    <property type="entry name" value="Amino acid/polyamine transporter I"/>
    <property type="match status" value="1"/>
</dbReference>
<evidence type="ECO:0000313" key="8">
    <source>
        <dbReference type="Proteomes" id="UP000562682"/>
    </source>
</evidence>
<evidence type="ECO:0000256" key="3">
    <source>
        <dbReference type="ARBA" id="ARBA00022692"/>
    </source>
</evidence>
<feature type="transmembrane region" description="Helical" evidence="6">
    <location>
        <begin position="128"/>
        <end position="146"/>
    </location>
</feature>
<keyword evidence="3 6" id="KW-0812">Transmembrane</keyword>
<feature type="transmembrane region" description="Helical" evidence="6">
    <location>
        <begin position="447"/>
        <end position="470"/>
    </location>
</feature>
<feature type="transmembrane region" description="Helical" evidence="6">
    <location>
        <begin position="66"/>
        <end position="89"/>
    </location>
</feature>
<organism evidence="7 8">
    <name type="scientific">Fusarium denticulatum</name>
    <dbReference type="NCBI Taxonomy" id="48507"/>
    <lineage>
        <taxon>Eukaryota</taxon>
        <taxon>Fungi</taxon>
        <taxon>Dikarya</taxon>
        <taxon>Ascomycota</taxon>
        <taxon>Pezizomycotina</taxon>
        <taxon>Sordariomycetes</taxon>
        <taxon>Hypocreomycetidae</taxon>
        <taxon>Hypocreales</taxon>
        <taxon>Nectriaceae</taxon>
        <taxon>Fusarium</taxon>
        <taxon>Fusarium fujikuroi species complex</taxon>
    </lineage>
</organism>
<dbReference type="Pfam" id="PF13520">
    <property type="entry name" value="AA_permease_2"/>
    <property type="match status" value="1"/>
</dbReference>
<keyword evidence="2" id="KW-0813">Transport</keyword>
<dbReference type="GO" id="GO:0022857">
    <property type="term" value="F:transmembrane transporter activity"/>
    <property type="evidence" value="ECO:0007669"/>
    <property type="project" value="InterPro"/>
</dbReference>
<reference evidence="7 8" key="1">
    <citation type="submission" date="2020-05" db="EMBL/GenBank/DDBJ databases">
        <title>Identification and distribution of gene clusters putatively required for synthesis of sphingolipid metabolism inhibitors in phylogenetically diverse species of the filamentous fungus Fusarium.</title>
        <authorList>
            <person name="Kim H.-S."/>
            <person name="Busman M."/>
            <person name="Brown D.W."/>
            <person name="Divon H."/>
            <person name="Uhlig S."/>
            <person name="Proctor R.H."/>
        </authorList>
    </citation>
    <scope>NUCLEOTIDE SEQUENCE [LARGE SCALE GENOMIC DNA]</scope>
    <source>
        <strain evidence="7 8">NRRL 25311</strain>
    </source>
</reference>
<sequence length="1159" mass="129860">MEVEKVNGGILEKGDITEGETTEQGSVINASGHTDQLTRQYGLLGLTGIAVTVNNAWVVLGSSISVSILSGGISGVIYGLIVAVIYYTFIGLSISEFASSCPSSGGVYHWATIAAGPKWGRVTGFYTGWINFYGWMFGLASLVQVAANAGVQCYATLTPGFSPSAWHVYVAYLIVIWLSAFVVIFSNRLVPYTQKLGLFLVVAGGLVTIIIVAVMPSKHASSDFVWNSFHENNLTGWNDGVAFMVGILNGAFTIGTLDAITHMAEETKSPKKDLPRAIFLYISIGGVYALAFAIVLGYAISDLSVLQGNSNTFPLAGIYRQATGSAAATFALLFIILISSLCCVIGTVLTNCRTYWTLARDQAVPFSNYFSKVSAKLGTPVESTLFVAVIASGIGAIPLGNSVGFSNLTGSFIIITTVSYAIPIVSNVLSGRKRFSPGPFHLKNLGYWINGLTILLIVVFDVFFCFLEVAGKLGTNTIRLKRLWDEVQDVPASIQRCIEQLEILAPAIEEMDHEFEKTRNMIRNDSAAKRSLEYSRKAVETLDNLVRDMETQISTAKTSRRLVAQLKVRIKRDVIEDHQHRLTSALQLLSLSQQTYLIALSRTQPEVIISEIRNWRNSEYQKQLLVRTEEGDQSIQSEEPGEAQAGGFQDCFKSSVSSQLSLWSAKKPLPRRRPGPLGSFAFQSYEVAESPSMHYVPDKARFFQVRVQMPWLIQKSWDLSVLRASAGWTFQLNTRNVQPWNAKIFDAIENGEFEHIIELLKSKEASIYDVDPDGYSLLEYAFDTAQIESIKALILMGLRISDIQPSDLFLCIYLCFWKDPEVESVIELAHQWTEEIGGISSEYLEGRHFRDVFWSFPSAYTLLSETGHVRQVLTSFDWIDVNPAVPLELIKSGLVGTSDLPPYIYYSSNLIFQYFHALLNNYKGFHDWRCLARKALLGVSPLDIIHPRDGAFWNLASILETLWMRQFRLLPFARWIEGAVTLWFEDLAAAGINLEEYMSLELQHSRELHRNTVRKDARLEIRPGARLPESGSSLVILSVGPRADDWSFSWDPCVEELSGEFWAMLEDSQIKVPGAWVDERTGDFECLMGDHFACWFRRKETYYRNKSGMATDEILIGKHTEAMRLQRLEWPEIKHRKGFRVRGMSTCEEFSPYKPWFWV</sequence>
<dbReference type="PANTHER" id="PTHR45649">
    <property type="entry name" value="AMINO-ACID PERMEASE BAT1"/>
    <property type="match status" value="1"/>
</dbReference>
<dbReference type="PANTHER" id="PTHR45649:SF27">
    <property type="entry name" value="CHOLINE TRANSPORTER (EUROFUNG)"/>
    <property type="match status" value="1"/>
</dbReference>
<feature type="transmembrane region" description="Helical" evidence="6">
    <location>
        <begin position="197"/>
        <end position="216"/>
    </location>
</feature>
<comment type="caution">
    <text evidence="7">The sequence shown here is derived from an EMBL/GenBank/DDBJ whole genome shotgun (WGS) entry which is preliminary data.</text>
</comment>